<sequence>MAMAAQFKDTENIDIDKLTKLIAVNAGEFSSSIQKKDWDRALEIYESCDHQEKEDLLRMKITRSGGTALHKVLRMTLKDEKKGNAAATFLNIKDSAATFQSKKEKAASFEKKKEIVMKLVEGLKFVNLKDLADDRMNTPLHLAATMEGQQEICVEMAINRPDGIGLRNEEGETPLFLAALYGYSKDSFINLCEICCNNDPDSGLTKIYEYGRRRNDGSTVLHCAINEEYFDLALEIVRRFPEFVHHLDQKGYSPLHLLATKATAFKSSCPRTWLQDTIYRCLPEKILKWTKDRVRYYKSKTTYPKGVWKTVKCFLEPIVVILEMKEKHRNSIEIMNMLLSELLSHNFLNGCRPETNYKDSQVSLESRQKNKTKRDTPILIAAKNGIKELVEKILDLFPEAMYDTSPDGKNVMHIALENRKIEVYKALTDWTLIKDLLHHNDKNGNNALHHAATVGKYPPWRAPNAVLKMQYEIKWFESIKGPLPKNMLDHQNNEGKTPYQTFMETHEDLVKNDTDWLMKTTDSCTLVAALIATVAFATSASFPGGINGDNGEPILQQERMFEVFAISSLVALCFSLTAVLMFLSILTSRHQAMDFYVYLPRKLLIGLTALFISIASMLVSFCGGHFFVLRKIVKQAQVVEYLVAFLPVMFFIIAQCPLYIKLFWATVIKKEP</sequence>
<dbReference type="EMBL" id="CM045758">
    <property type="protein sequence ID" value="KAI8029153.1"/>
    <property type="molecule type" value="Genomic_DNA"/>
</dbReference>
<name>A0ACC0IVL1_9ERIC</name>
<evidence type="ECO:0000313" key="1">
    <source>
        <dbReference type="EMBL" id="KAI8029153.1"/>
    </source>
</evidence>
<gene>
    <name evidence="1" type="ORF">LOK49_LG01G00306</name>
</gene>
<dbReference type="Proteomes" id="UP001060215">
    <property type="component" value="Chromosome 1"/>
</dbReference>
<accession>A0ACC0IVL1</accession>
<reference evidence="1 2" key="1">
    <citation type="journal article" date="2022" name="Plant J.">
        <title>Chromosome-level genome of Camellia lanceoleosa provides a valuable resource for understanding genome evolution and self-incompatibility.</title>
        <authorList>
            <person name="Gong W."/>
            <person name="Xiao S."/>
            <person name="Wang L."/>
            <person name="Liao Z."/>
            <person name="Chang Y."/>
            <person name="Mo W."/>
            <person name="Hu G."/>
            <person name="Li W."/>
            <person name="Zhao G."/>
            <person name="Zhu H."/>
            <person name="Hu X."/>
            <person name="Ji K."/>
            <person name="Xiang X."/>
            <person name="Song Q."/>
            <person name="Yuan D."/>
            <person name="Jin S."/>
            <person name="Zhang L."/>
        </authorList>
    </citation>
    <scope>NUCLEOTIDE SEQUENCE [LARGE SCALE GENOMIC DNA]</scope>
    <source>
        <strain evidence="1">SQ_2022a</strain>
    </source>
</reference>
<protein>
    <submittedName>
        <fullName evidence="1">Ankyrin repeat-containing protein NPR4</fullName>
    </submittedName>
</protein>
<evidence type="ECO:0000313" key="2">
    <source>
        <dbReference type="Proteomes" id="UP001060215"/>
    </source>
</evidence>
<organism evidence="1 2">
    <name type="scientific">Camellia lanceoleosa</name>
    <dbReference type="NCBI Taxonomy" id="1840588"/>
    <lineage>
        <taxon>Eukaryota</taxon>
        <taxon>Viridiplantae</taxon>
        <taxon>Streptophyta</taxon>
        <taxon>Embryophyta</taxon>
        <taxon>Tracheophyta</taxon>
        <taxon>Spermatophyta</taxon>
        <taxon>Magnoliopsida</taxon>
        <taxon>eudicotyledons</taxon>
        <taxon>Gunneridae</taxon>
        <taxon>Pentapetalae</taxon>
        <taxon>asterids</taxon>
        <taxon>Ericales</taxon>
        <taxon>Theaceae</taxon>
        <taxon>Camellia</taxon>
    </lineage>
</organism>
<comment type="caution">
    <text evidence="1">The sequence shown here is derived from an EMBL/GenBank/DDBJ whole genome shotgun (WGS) entry which is preliminary data.</text>
</comment>
<proteinExistence type="predicted"/>
<keyword evidence="2" id="KW-1185">Reference proteome</keyword>